<reference evidence="3 4" key="1">
    <citation type="submission" date="2019-02" db="EMBL/GenBank/DDBJ databases">
        <title>Deep-cultivation of Planctomycetes and their phenomic and genomic characterization uncovers novel biology.</title>
        <authorList>
            <person name="Wiegand S."/>
            <person name="Jogler M."/>
            <person name="Boedeker C."/>
            <person name="Pinto D."/>
            <person name="Vollmers J."/>
            <person name="Rivas-Marin E."/>
            <person name="Kohn T."/>
            <person name="Peeters S.H."/>
            <person name="Heuer A."/>
            <person name="Rast P."/>
            <person name="Oberbeckmann S."/>
            <person name="Bunk B."/>
            <person name="Jeske O."/>
            <person name="Meyerdierks A."/>
            <person name="Storesund J.E."/>
            <person name="Kallscheuer N."/>
            <person name="Luecker S."/>
            <person name="Lage O.M."/>
            <person name="Pohl T."/>
            <person name="Merkel B.J."/>
            <person name="Hornburger P."/>
            <person name="Mueller R.-W."/>
            <person name="Bruemmer F."/>
            <person name="Labrenz M."/>
            <person name="Spormann A.M."/>
            <person name="Op Den Camp H."/>
            <person name="Overmann J."/>
            <person name="Amann R."/>
            <person name="Jetten M.S.M."/>
            <person name="Mascher T."/>
            <person name="Medema M.H."/>
            <person name="Devos D.P."/>
            <person name="Kaster A.-K."/>
            <person name="Ovreas L."/>
            <person name="Rohde M."/>
            <person name="Galperin M.Y."/>
            <person name="Jogler C."/>
        </authorList>
    </citation>
    <scope>NUCLEOTIDE SEQUENCE [LARGE SCALE GENOMIC DNA]</scope>
    <source>
        <strain evidence="3 4">Pla100</strain>
    </source>
</reference>
<evidence type="ECO:0000313" key="3">
    <source>
        <dbReference type="EMBL" id="TWT98697.1"/>
    </source>
</evidence>
<evidence type="ECO:0000259" key="2">
    <source>
        <dbReference type="Pfam" id="PF00107"/>
    </source>
</evidence>
<dbReference type="InterPro" id="IPR050129">
    <property type="entry name" value="Zn_alcohol_dh"/>
</dbReference>
<accession>A0A5C6AGY4</accession>
<dbReference type="Pfam" id="PF00107">
    <property type="entry name" value="ADH_zinc_N"/>
    <property type="match status" value="1"/>
</dbReference>
<evidence type="ECO:0000313" key="4">
    <source>
        <dbReference type="Proteomes" id="UP000316213"/>
    </source>
</evidence>
<protein>
    <submittedName>
        <fullName evidence="3">D-arabitol-phosphate dehydrogenase</fullName>
        <ecNumber evidence="3">1.1.1.301</ecNumber>
    </submittedName>
</protein>
<comment type="caution">
    <text evidence="3">The sequence shown here is derived from an EMBL/GenBank/DDBJ whole genome shotgun (WGS) entry which is preliminary data.</text>
</comment>
<dbReference type="Gene3D" id="3.40.50.720">
    <property type="entry name" value="NAD(P)-binding Rossmann-like Domain"/>
    <property type="match status" value="1"/>
</dbReference>
<dbReference type="SUPFAM" id="SSF51735">
    <property type="entry name" value="NAD(P)-binding Rossmann-fold domains"/>
    <property type="match status" value="1"/>
</dbReference>
<dbReference type="Proteomes" id="UP000316213">
    <property type="component" value="Unassembled WGS sequence"/>
</dbReference>
<keyword evidence="1 3" id="KW-0560">Oxidoreductase</keyword>
<dbReference type="GO" id="GO:0016491">
    <property type="term" value="F:oxidoreductase activity"/>
    <property type="evidence" value="ECO:0007669"/>
    <property type="project" value="UniProtKB-KW"/>
</dbReference>
<gene>
    <name evidence="3" type="ORF">Pla100_18620</name>
</gene>
<dbReference type="EC" id="1.1.1.301" evidence="3"/>
<evidence type="ECO:0000256" key="1">
    <source>
        <dbReference type="ARBA" id="ARBA00023002"/>
    </source>
</evidence>
<dbReference type="AlphaFoldDB" id="A0A5C6AGY4"/>
<keyword evidence="4" id="KW-1185">Reference proteome</keyword>
<dbReference type="OrthoDB" id="239596at2"/>
<dbReference type="Gene3D" id="3.90.180.10">
    <property type="entry name" value="Medium-chain alcohol dehydrogenases, catalytic domain"/>
    <property type="match status" value="1"/>
</dbReference>
<dbReference type="EMBL" id="SJPM01000003">
    <property type="protein sequence ID" value="TWT98697.1"/>
    <property type="molecule type" value="Genomic_DNA"/>
</dbReference>
<dbReference type="PANTHER" id="PTHR43401:SF2">
    <property type="entry name" value="L-THREONINE 3-DEHYDROGENASE"/>
    <property type="match status" value="1"/>
</dbReference>
<dbReference type="InterPro" id="IPR013149">
    <property type="entry name" value="ADH-like_C"/>
</dbReference>
<feature type="domain" description="Alcohol dehydrogenase-like C-terminal" evidence="2">
    <location>
        <begin position="1"/>
        <end position="81"/>
    </location>
</feature>
<proteinExistence type="predicted"/>
<dbReference type="PANTHER" id="PTHR43401">
    <property type="entry name" value="L-THREONINE 3-DEHYDROGENASE"/>
    <property type="match status" value="1"/>
</dbReference>
<sequence>MKSITNGRGADIAMDFAGVSAAVDTCIASVRIGGCVLLAGSVFPVSDISISPESIVRRMLTIRGLHNYLPVDLISALQFLERSADRFPFADLVTKTFPLSETQLAFEYADEHRPVRVAVQPGR</sequence>
<organism evidence="3 4">
    <name type="scientific">Neorhodopirellula pilleata</name>
    <dbReference type="NCBI Taxonomy" id="2714738"/>
    <lineage>
        <taxon>Bacteria</taxon>
        <taxon>Pseudomonadati</taxon>
        <taxon>Planctomycetota</taxon>
        <taxon>Planctomycetia</taxon>
        <taxon>Pirellulales</taxon>
        <taxon>Pirellulaceae</taxon>
        <taxon>Neorhodopirellula</taxon>
    </lineage>
</organism>
<dbReference type="InterPro" id="IPR036291">
    <property type="entry name" value="NAD(P)-bd_dom_sf"/>
</dbReference>
<name>A0A5C6AGY4_9BACT</name>